<dbReference type="PROSITE" id="PS50850">
    <property type="entry name" value="MFS"/>
    <property type="match status" value="1"/>
</dbReference>
<dbReference type="InterPro" id="IPR011701">
    <property type="entry name" value="MFS"/>
</dbReference>
<evidence type="ECO:0000256" key="4">
    <source>
        <dbReference type="SAM" id="Phobius"/>
    </source>
</evidence>
<dbReference type="SUPFAM" id="SSF103473">
    <property type="entry name" value="MFS general substrate transporter"/>
    <property type="match status" value="1"/>
</dbReference>
<keyword evidence="2 4" id="KW-1133">Transmembrane helix</keyword>
<keyword evidence="7" id="KW-1185">Reference proteome</keyword>
<feature type="transmembrane region" description="Helical" evidence="4">
    <location>
        <begin position="109"/>
        <end position="131"/>
    </location>
</feature>
<feature type="transmembrane region" description="Helical" evidence="4">
    <location>
        <begin position="309"/>
        <end position="327"/>
    </location>
</feature>
<accession>A0ABX8ZGV9</accession>
<proteinExistence type="predicted"/>
<feature type="transmembrane region" description="Helical" evidence="4">
    <location>
        <begin position="348"/>
        <end position="368"/>
    </location>
</feature>
<feature type="transmembrane region" description="Helical" evidence="4">
    <location>
        <begin position="284"/>
        <end position="303"/>
    </location>
</feature>
<evidence type="ECO:0000259" key="5">
    <source>
        <dbReference type="PROSITE" id="PS50850"/>
    </source>
</evidence>
<dbReference type="InterPro" id="IPR036259">
    <property type="entry name" value="MFS_trans_sf"/>
</dbReference>
<feature type="transmembrane region" description="Helical" evidence="4">
    <location>
        <begin position="84"/>
        <end position="103"/>
    </location>
</feature>
<feature type="domain" description="Major facilitator superfamily (MFS) profile" evidence="5">
    <location>
        <begin position="217"/>
        <end position="398"/>
    </location>
</feature>
<dbReference type="Proteomes" id="UP000824280">
    <property type="component" value="Chromosome"/>
</dbReference>
<reference evidence="6 7" key="1">
    <citation type="submission" date="2021-08" db="EMBL/GenBank/DDBJ databases">
        <title>Comparative Genomics Analysis of the Genus Qipengyuania Reveals Extensive Genetic Diversity and Metabolic Versatility, Including the Description of Fifteen Novel Species.</title>
        <authorList>
            <person name="Liu Y."/>
        </authorList>
    </citation>
    <scope>NUCLEOTIDE SEQUENCE [LARGE SCALE GENOMIC DNA]</scope>
    <source>
        <strain evidence="6 7">1XM2-8</strain>
    </source>
</reference>
<evidence type="ECO:0000256" key="1">
    <source>
        <dbReference type="ARBA" id="ARBA00022692"/>
    </source>
</evidence>
<dbReference type="EMBL" id="CP081297">
    <property type="protein sequence ID" value="QZD86508.1"/>
    <property type="molecule type" value="Genomic_DNA"/>
</dbReference>
<feature type="transmembrane region" description="Helical" evidence="4">
    <location>
        <begin position="173"/>
        <end position="191"/>
    </location>
</feature>
<keyword evidence="3 4" id="KW-0472">Membrane</keyword>
<dbReference type="RefSeq" id="WP_221422052.1">
    <property type="nucleotide sequence ID" value="NZ_CP081297.1"/>
</dbReference>
<evidence type="ECO:0000256" key="3">
    <source>
        <dbReference type="ARBA" id="ARBA00023136"/>
    </source>
</evidence>
<keyword evidence="1 4" id="KW-0812">Transmembrane</keyword>
<feature type="transmembrane region" description="Helical" evidence="4">
    <location>
        <begin position="374"/>
        <end position="394"/>
    </location>
</feature>
<feature type="transmembrane region" description="Helical" evidence="4">
    <location>
        <begin position="222"/>
        <end position="244"/>
    </location>
</feature>
<dbReference type="PANTHER" id="PTHR23528:SF1">
    <property type="entry name" value="MAJOR FACILITATOR SUPERFAMILY (MFS) PROFILE DOMAIN-CONTAINING PROTEIN"/>
    <property type="match status" value="1"/>
</dbReference>
<dbReference type="Gene3D" id="1.20.1250.20">
    <property type="entry name" value="MFS general substrate transporter like domains"/>
    <property type="match status" value="2"/>
</dbReference>
<evidence type="ECO:0000313" key="7">
    <source>
        <dbReference type="Proteomes" id="UP000824280"/>
    </source>
</evidence>
<organism evidence="6 7">
    <name type="scientific">Qipengyuania psychrotolerans</name>
    <dbReference type="NCBI Taxonomy" id="2867238"/>
    <lineage>
        <taxon>Bacteria</taxon>
        <taxon>Pseudomonadati</taxon>
        <taxon>Pseudomonadota</taxon>
        <taxon>Alphaproteobacteria</taxon>
        <taxon>Sphingomonadales</taxon>
        <taxon>Erythrobacteraceae</taxon>
        <taxon>Qipengyuania</taxon>
    </lineage>
</organism>
<feature type="transmembrane region" description="Helical" evidence="4">
    <location>
        <begin position="15"/>
        <end position="33"/>
    </location>
</feature>
<feature type="transmembrane region" description="Helical" evidence="4">
    <location>
        <begin position="256"/>
        <end position="272"/>
    </location>
</feature>
<evidence type="ECO:0000256" key="2">
    <source>
        <dbReference type="ARBA" id="ARBA00022989"/>
    </source>
</evidence>
<gene>
    <name evidence="6" type="ORF">K3166_09695</name>
</gene>
<dbReference type="PANTHER" id="PTHR23528">
    <property type="match status" value="1"/>
</dbReference>
<protein>
    <submittedName>
        <fullName evidence="6">MFS transporter</fullName>
    </submittedName>
</protein>
<sequence>MATKPAPSPEQSRHFLWLYALAAAGGAVSYVPFLTLLLPIRVGELAANDTVGVLAYIAFAGAVSASVSNILFGWASDATRNRQGWILAGLVLSCILLVSVRRTDNASELLALIVVWQIGLNMMLAPLAAWAGDCVPDMQKGRLGGLLAFAPALGALSGSLVTIPGLADADTRLMIVACLVAIMVLPVLIFGKPRPMPHLMRSSEDHERITVSRPRGTVARMWLSRLLVQIAEAALFAYLLVWFATIDDGFGDNQTAIVFTVVLGISVPLAILSGRWSDRHDRPVVPLAFGAGIGAVGLVIMGLSQSLPGAIFGYVVFGLATSVFLALHTSQTLRVLPRPETRGRDLGLFNLTNTVPSLIMPWLTLALVPVFGFGGLFFVLAGLAGVATILLLSLQHRI</sequence>
<feature type="transmembrane region" description="Helical" evidence="4">
    <location>
        <begin position="53"/>
        <end position="72"/>
    </location>
</feature>
<dbReference type="Pfam" id="PF07690">
    <property type="entry name" value="MFS_1"/>
    <property type="match status" value="1"/>
</dbReference>
<evidence type="ECO:0000313" key="6">
    <source>
        <dbReference type="EMBL" id="QZD86508.1"/>
    </source>
</evidence>
<dbReference type="InterPro" id="IPR020846">
    <property type="entry name" value="MFS_dom"/>
</dbReference>
<feature type="transmembrane region" description="Helical" evidence="4">
    <location>
        <begin position="143"/>
        <end position="167"/>
    </location>
</feature>
<name>A0ABX8ZGV9_9SPHN</name>